<sequence>MKPFAKQSLSRSNVAKRTPYRGLPKSAQVRLHDGNPIFALHSVENLWRGKPGSLRILNGTGRPAACESFRKCKNVANLGRDRHVIAGAIQALLRFKERGPAS</sequence>
<reference evidence="2 3" key="1">
    <citation type="submission" date="2018-08" db="EMBL/GenBank/DDBJ databases">
        <title>Genome sequence of Methylocystis hirsuta CSC1, a methanotroph able to accumulate PHAs.</title>
        <authorList>
            <person name="Bordel S."/>
            <person name="Rodriguez E."/>
            <person name="Gancedo J."/>
            <person name="Munoz R."/>
        </authorList>
    </citation>
    <scope>NUCLEOTIDE SEQUENCE [LARGE SCALE GENOMIC DNA]</scope>
    <source>
        <strain evidence="2 3">CSC1</strain>
    </source>
</reference>
<proteinExistence type="predicted"/>
<comment type="caution">
    <text evidence="2">The sequence shown here is derived from an EMBL/GenBank/DDBJ whole genome shotgun (WGS) entry which is preliminary data.</text>
</comment>
<gene>
    <name evidence="2" type="ORF">D1O30_02475</name>
</gene>
<name>A0A3M9XL31_9HYPH</name>
<keyword evidence="3" id="KW-1185">Reference proteome</keyword>
<evidence type="ECO:0000313" key="3">
    <source>
        <dbReference type="Proteomes" id="UP000268623"/>
    </source>
</evidence>
<feature type="region of interest" description="Disordered" evidence="1">
    <location>
        <begin position="1"/>
        <end position="21"/>
    </location>
</feature>
<evidence type="ECO:0000256" key="1">
    <source>
        <dbReference type="SAM" id="MobiDB-lite"/>
    </source>
</evidence>
<dbReference type="AlphaFoldDB" id="A0A3M9XL31"/>
<protein>
    <submittedName>
        <fullName evidence="2">Uncharacterized protein</fullName>
    </submittedName>
</protein>
<dbReference type="Proteomes" id="UP000268623">
    <property type="component" value="Unassembled WGS sequence"/>
</dbReference>
<organism evidence="2 3">
    <name type="scientific">Methylocystis hirsuta</name>
    <dbReference type="NCBI Taxonomy" id="369798"/>
    <lineage>
        <taxon>Bacteria</taxon>
        <taxon>Pseudomonadati</taxon>
        <taxon>Pseudomonadota</taxon>
        <taxon>Alphaproteobacteria</taxon>
        <taxon>Hyphomicrobiales</taxon>
        <taxon>Methylocystaceae</taxon>
        <taxon>Methylocystis</taxon>
    </lineage>
</organism>
<accession>A0A3M9XL31</accession>
<evidence type="ECO:0000313" key="2">
    <source>
        <dbReference type="EMBL" id="RNJ48661.1"/>
    </source>
</evidence>
<dbReference type="EMBL" id="QWDD01000001">
    <property type="protein sequence ID" value="RNJ48661.1"/>
    <property type="molecule type" value="Genomic_DNA"/>
</dbReference>